<dbReference type="Pfam" id="PF00512">
    <property type="entry name" value="HisKA"/>
    <property type="match status" value="1"/>
</dbReference>
<proteinExistence type="predicted"/>
<dbReference type="InterPro" id="IPR003661">
    <property type="entry name" value="HisK_dim/P_dom"/>
</dbReference>
<accession>A0ABY6FXQ6</accession>
<dbReference type="PANTHER" id="PTHR44936">
    <property type="entry name" value="SENSOR PROTEIN CREC"/>
    <property type="match status" value="1"/>
</dbReference>
<dbReference type="InterPro" id="IPR036097">
    <property type="entry name" value="HisK_dim/P_sf"/>
</dbReference>
<keyword evidence="14" id="KW-0460">Magnesium</keyword>
<dbReference type="InterPro" id="IPR003594">
    <property type="entry name" value="HATPase_dom"/>
</dbReference>
<keyword evidence="29" id="KW-1185">Reference proteome</keyword>
<dbReference type="EC" id="2.7.13.3" evidence="5"/>
<name>A0ABY6FXQ6_9MICO</name>
<evidence type="ECO:0000259" key="26">
    <source>
        <dbReference type="PROSITE" id="PS50109"/>
    </source>
</evidence>
<evidence type="ECO:0000256" key="5">
    <source>
        <dbReference type="ARBA" id="ARBA00012438"/>
    </source>
</evidence>
<keyword evidence="6" id="KW-1003">Cell membrane</keyword>
<evidence type="ECO:0000256" key="7">
    <source>
        <dbReference type="ARBA" id="ARBA00022553"/>
    </source>
</evidence>
<comment type="catalytic activity">
    <reaction evidence="1">
        <text>ATP + protein L-histidine = ADP + protein N-phospho-L-histidine.</text>
        <dbReference type="EC" id="2.7.13.3"/>
    </reaction>
</comment>
<keyword evidence="11 28" id="KW-0418">Kinase</keyword>
<dbReference type="Gene3D" id="3.30.565.10">
    <property type="entry name" value="Histidine kinase-like ATPase, C-terminal domain"/>
    <property type="match status" value="1"/>
</dbReference>
<dbReference type="Pfam" id="PF00672">
    <property type="entry name" value="HAMP"/>
    <property type="match status" value="1"/>
</dbReference>
<dbReference type="EMBL" id="CP107020">
    <property type="protein sequence ID" value="UYG15712.1"/>
    <property type="molecule type" value="Genomic_DNA"/>
</dbReference>
<feature type="region of interest" description="Disordered" evidence="24">
    <location>
        <begin position="510"/>
        <end position="563"/>
    </location>
</feature>
<evidence type="ECO:0000256" key="13">
    <source>
        <dbReference type="ARBA" id="ARBA00022840"/>
    </source>
</evidence>
<evidence type="ECO:0000313" key="29">
    <source>
        <dbReference type="Proteomes" id="UP001164305"/>
    </source>
</evidence>
<feature type="transmembrane region" description="Helical" evidence="25">
    <location>
        <begin position="20"/>
        <end position="47"/>
    </location>
</feature>
<dbReference type="InterPro" id="IPR036890">
    <property type="entry name" value="HATPase_C_sf"/>
</dbReference>
<dbReference type="Gene3D" id="1.10.287.130">
    <property type="match status" value="1"/>
</dbReference>
<evidence type="ECO:0000256" key="1">
    <source>
        <dbReference type="ARBA" id="ARBA00000085"/>
    </source>
</evidence>
<feature type="compositionally biased region" description="Basic and acidic residues" evidence="24">
    <location>
        <begin position="551"/>
        <end position="563"/>
    </location>
</feature>
<evidence type="ECO:0000256" key="9">
    <source>
        <dbReference type="ARBA" id="ARBA00022692"/>
    </source>
</evidence>
<evidence type="ECO:0000313" key="28">
    <source>
        <dbReference type="EMBL" id="UYG15712.1"/>
    </source>
</evidence>
<evidence type="ECO:0000256" key="2">
    <source>
        <dbReference type="ARBA" id="ARBA00001936"/>
    </source>
</evidence>
<dbReference type="Proteomes" id="UP001164305">
    <property type="component" value="Chromosome"/>
</dbReference>
<keyword evidence="19" id="KW-0843">Virulence</keyword>
<dbReference type="SUPFAM" id="SSF47384">
    <property type="entry name" value="Homodimeric domain of signal transducing histidine kinase"/>
    <property type="match status" value="1"/>
</dbReference>
<keyword evidence="7" id="KW-0597">Phosphoprotein</keyword>
<dbReference type="SUPFAM" id="SSF158472">
    <property type="entry name" value="HAMP domain-like"/>
    <property type="match status" value="1"/>
</dbReference>
<dbReference type="RefSeq" id="WP_263592926.1">
    <property type="nucleotide sequence ID" value="NZ_CP107020.1"/>
</dbReference>
<dbReference type="PRINTS" id="PR00344">
    <property type="entry name" value="BCTRLSENSOR"/>
</dbReference>
<evidence type="ECO:0000256" key="6">
    <source>
        <dbReference type="ARBA" id="ARBA00022475"/>
    </source>
</evidence>
<keyword evidence="20" id="KW-0464">Manganese</keyword>
<dbReference type="Gene3D" id="6.10.340.10">
    <property type="match status" value="1"/>
</dbReference>
<evidence type="ECO:0000256" key="21">
    <source>
        <dbReference type="ARBA" id="ARBA00035305"/>
    </source>
</evidence>
<evidence type="ECO:0000256" key="10">
    <source>
        <dbReference type="ARBA" id="ARBA00022741"/>
    </source>
</evidence>
<dbReference type="InterPro" id="IPR003660">
    <property type="entry name" value="HAMP_dom"/>
</dbReference>
<dbReference type="PROSITE" id="PS50109">
    <property type="entry name" value="HIS_KIN"/>
    <property type="match status" value="1"/>
</dbReference>
<keyword evidence="18" id="KW-0346">Stress response</keyword>
<protein>
    <recommendedName>
        <fullName evidence="21">Sensor histidine kinase MtrB</fullName>
        <ecNumber evidence="5">2.7.13.3</ecNumber>
    </recommendedName>
    <alternativeName>
        <fullName evidence="23">Mycobacterial persistence regulator B</fullName>
    </alternativeName>
    <alternativeName>
        <fullName evidence="22">Signal transduction histidine-protein kinase/phosphatase MprB</fullName>
    </alternativeName>
</protein>
<evidence type="ECO:0000256" key="22">
    <source>
        <dbReference type="ARBA" id="ARBA00040454"/>
    </source>
</evidence>
<feature type="transmembrane region" description="Helical" evidence="25">
    <location>
        <begin position="198"/>
        <end position="221"/>
    </location>
</feature>
<keyword evidence="25" id="KW-0472">Membrane</keyword>
<keyword evidence="12" id="KW-0378">Hydrolase</keyword>
<keyword evidence="16 25" id="KW-1133">Transmembrane helix</keyword>
<evidence type="ECO:0000259" key="27">
    <source>
        <dbReference type="PROSITE" id="PS50885"/>
    </source>
</evidence>
<evidence type="ECO:0000256" key="12">
    <source>
        <dbReference type="ARBA" id="ARBA00022801"/>
    </source>
</evidence>
<evidence type="ECO:0000256" key="24">
    <source>
        <dbReference type="SAM" id="MobiDB-lite"/>
    </source>
</evidence>
<evidence type="ECO:0000256" key="8">
    <source>
        <dbReference type="ARBA" id="ARBA00022679"/>
    </source>
</evidence>
<evidence type="ECO:0000256" key="23">
    <source>
        <dbReference type="ARBA" id="ARBA00041776"/>
    </source>
</evidence>
<dbReference type="InterPro" id="IPR050980">
    <property type="entry name" value="2C_sensor_his_kinase"/>
</dbReference>
<evidence type="ECO:0000256" key="17">
    <source>
        <dbReference type="ARBA" id="ARBA00023012"/>
    </source>
</evidence>
<dbReference type="GO" id="GO:0016301">
    <property type="term" value="F:kinase activity"/>
    <property type="evidence" value="ECO:0007669"/>
    <property type="project" value="UniProtKB-KW"/>
</dbReference>
<feature type="domain" description="Histidine kinase" evidence="26">
    <location>
        <begin position="286"/>
        <end position="503"/>
    </location>
</feature>
<organism evidence="28 29">
    <name type="scientific">Brachybacterium huguangmaarense</name>
    <dbReference type="NCBI Taxonomy" id="1652028"/>
    <lineage>
        <taxon>Bacteria</taxon>
        <taxon>Bacillati</taxon>
        <taxon>Actinomycetota</taxon>
        <taxon>Actinomycetes</taxon>
        <taxon>Micrococcales</taxon>
        <taxon>Dermabacteraceae</taxon>
        <taxon>Brachybacterium</taxon>
    </lineage>
</organism>
<dbReference type="CDD" id="cd00082">
    <property type="entry name" value="HisKA"/>
    <property type="match status" value="1"/>
</dbReference>
<comment type="subcellular location">
    <subcellularLocation>
        <location evidence="4">Cell membrane</location>
        <topology evidence="4">Multi-pass membrane protein</topology>
    </subcellularLocation>
</comment>
<dbReference type="PANTHER" id="PTHR44936:SF9">
    <property type="entry name" value="SENSOR PROTEIN CREC"/>
    <property type="match status" value="1"/>
</dbReference>
<gene>
    <name evidence="28" type="primary">mtrB</name>
    <name evidence="28" type="ORF">BRM3_08650</name>
</gene>
<keyword evidence="9 25" id="KW-0812">Transmembrane</keyword>
<keyword evidence="15" id="KW-0904">Protein phosphatase</keyword>
<evidence type="ECO:0000256" key="18">
    <source>
        <dbReference type="ARBA" id="ARBA00023016"/>
    </source>
</evidence>
<evidence type="ECO:0000256" key="16">
    <source>
        <dbReference type="ARBA" id="ARBA00022989"/>
    </source>
</evidence>
<keyword evidence="8" id="KW-0808">Transferase</keyword>
<comment type="cofactor">
    <cofactor evidence="2">
        <name>Mn(2+)</name>
        <dbReference type="ChEBI" id="CHEBI:29035"/>
    </cofactor>
</comment>
<keyword evidence="10" id="KW-0547">Nucleotide-binding</keyword>
<evidence type="ECO:0000256" key="19">
    <source>
        <dbReference type="ARBA" id="ARBA00023026"/>
    </source>
</evidence>
<comment type="cofactor">
    <cofactor evidence="3">
        <name>Mg(2+)</name>
        <dbReference type="ChEBI" id="CHEBI:18420"/>
    </cofactor>
</comment>
<evidence type="ECO:0000256" key="3">
    <source>
        <dbReference type="ARBA" id="ARBA00001946"/>
    </source>
</evidence>
<dbReference type="SMART" id="SM00388">
    <property type="entry name" value="HisKA"/>
    <property type="match status" value="1"/>
</dbReference>
<keyword evidence="13" id="KW-0067">ATP-binding</keyword>
<dbReference type="InterPro" id="IPR004358">
    <property type="entry name" value="Sig_transdc_His_kin-like_C"/>
</dbReference>
<dbReference type="InterPro" id="IPR005467">
    <property type="entry name" value="His_kinase_dom"/>
</dbReference>
<evidence type="ECO:0000256" key="4">
    <source>
        <dbReference type="ARBA" id="ARBA00004651"/>
    </source>
</evidence>
<evidence type="ECO:0000256" key="14">
    <source>
        <dbReference type="ARBA" id="ARBA00022842"/>
    </source>
</evidence>
<evidence type="ECO:0000256" key="15">
    <source>
        <dbReference type="ARBA" id="ARBA00022912"/>
    </source>
</evidence>
<sequence>MRGLPLRLARALDPRGWSLAVRVVSVTVLLSTVAILAVGAYLSSVITDGLFEQRRDRVVAESLSAREGLRDSLQEASGRTATQRLDAVTQFVQTARAGSGVGADREIAIVPVGAEGSVSQISTDPSLQELVDADFSAAVGRSPDRISYKSVAIPGDGRDEPGLLLGTRVTVAGAGSYDLFLLYSLEPEQETLTFIQRVIAGGGLVLLALMVGIAIVVARLVSTPLRRAALAAERIATGDLSSRVVVSGADELARVGTSFNEMAEILQRQVSDLTELSRVQQRFVSDVSHELRTPLTTIRMAASVLHDQRGSFSPDVERTVELLSTQVTRFDSLLEELLEISRFDAGAAVLEAVDTDLGDLARRAIADVGALAATRGCEIRLECGPGSLHAVVDPRRIDRILRNLLTNALEHGPGRPVRVEVAGDADAVAVVVQDSGPGISPRDAARVFDRFWRADPSRARTIGGTGLGLAISVEDAHLHDGWLQAWGQVGAGAVFRLTLPRRPGATLARSPLPLERALGPDAPSGIPSGLAAPSDPWAPAETATPTGLPDLGDHDPAGGEHAR</sequence>
<feature type="domain" description="HAMP" evidence="27">
    <location>
        <begin position="219"/>
        <end position="271"/>
    </location>
</feature>
<dbReference type="PROSITE" id="PS50885">
    <property type="entry name" value="HAMP"/>
    <property type="match status" value="1"/>
</dbReference>
<reference evidence="28" key="1">
    <citation type="submission" date="2022-10" db="EMBL/GenBank/DDBJ databases">
        <title>Whole-Genome Sequencing of Brachybacterium huguangmaarense BRM-3, Isolated from Betula schmidtii.</title>
        <authorList>
            <person name="Haam D."/>
        </authorList>
    </citation>
    <scope>NUCLEOTIDE SEQUENCE</scope>
    <source>
        <strain evidence="28">BRM-3</strain>
    </source>
</reference>
<dbReference type="SMART" id="SM00387">
    <property type="entry name" value="HATPase_c"/>
    <property type="match status" value="1"/>
</dbReference>
<evidence type="ECO:0000256" key="20">
    <source>
        <dbReference type="ARBA" id="ARBA00023211"/>
    </source>
</evidence>
<dbReference type="CDD" id="cd06225">
    <property type="entry name" value="HAMP"/>
    <property type="match status" value="1"/>
</dbReference>
<evidence type="ECO:0000256" key="11">
    <source>
        <dbReference type="ARBA" id="ARBA00022777"/>
    </source>
</evidence>
<dbReference type="InterPro" id="IPR047669">
    <property type="entry name" value="MtrAB_MtrB"/>
</dbReference>
<dbReference type="NCBIfam" id="NF040691">
    <property type="entry name" value="MtrAB_MtrB"/>
    <property type="match status" value="1"/>
</dbReference>
<evidence type="ECO:0000256" key="25">
    <source>
        <dbReference type="SAM" id="Phobius"/>
    </source>
</evidence>
<keyword evidence="17" id="KW-0902">Two-component regulatory system</keyword>
<dbReference type="SMART" id="SM00304">
    <property type="entry name" value="HAMP"/>
    <property type="match status" value="1"/>
</dbReference>
<dbReference type="Pfam" id="PF02518">
    <property type="entry name" value="HATPase_c"/>
    <property type="match status" value="1"/>
</dbReference>
<dbReference type="SUPFAM" id="SSF55874">
    <property type="entry name" value="ATPase domain of HSP90 chaperone/DNA topoisomerase II/histidine kinase"/>
    <property type="match status" value="1"/>
</dbReference>